<name>A0A8H5CJ77_9AGAR</name>
<keyword evidence="3" id="KW-1185">Reference proteome</keyword>
<evidence type="ECO:0000313" key="2">
    <source>
        <dbReference type="EMBL" id="KAF5341602.1"/>
    </source>
</evidence>
<dbReference type="EMBL" id="JAACJM010000160">
    <property type="protein sequence ID" value="KAF5341602.1"/>
    <property type="molecule type" value="Genomic_DNA"/>
</dbReference>
<accession>A0A8H5CJ77</accession>
<evidence type="ECO:0000256" key="1">
    <source>
        <dbReference type="SAM" id="MobiDB-lite"/>
    </source>
</evidence>
<feature type="compositionally biased region" description="Low complexity" evidence="1">
    <location>
        <begin position="69"/>
        <end position="79"/>
    </location>
</feature>
<proteinExistence type="predicted"/>
<feature type="region of interest" description="Disordered" evidence="1">
    <location>
        <begin position="67"/>
        <end position="87"/>
    </location>
</feature>
<protein>
    <submittedName>
        <fullName evidence="2">Uncharacterized protein</fullName>
    </submittedName>
</protein>
<feature type="compositionally biased region" description="Basic and acidic residues" evidence="1">
    <location>
        <begin position="108"/>
        <end position="122"/>
    </location>
</feature>
<reference evidence="2 3" key="1">
    <citation type="journal article" date="2020" name="ISME J.">
        <title>Uncovering the hidden diversity of litter-decomposition mechanisms in mushroom-forming fungi.</title>
        <authorList>
            <person name="Floudas D."/>
            <person name="Bentzer J."/>
            <person name="Ahren D."/>
            <person name="Johansson T."/>
            <person name="Persson P."/>
            <person name="Tunlid A."/>
        </authorList>
    </citation>
    <scope>NUCLEOTIDE SEQUENCE [LARGE SCALE GENOMIC DNA]</scope>
    <source>
        <strain evidence="2 3">CBS 291.85</strain>
    </source>
</reference>
<evidence type="ECO:0000313" key="3">
    <source>
        <dbReference type="Proteomes" id="UP000559256"/>
    </source>
</evidence>
<dbReference type="Proteomes" id="UP000559256">
    <property type="component" value="Unassembled WGS sequence"/>
</dbReference>
<sequence length="279" mass="30944">MSAQKASYSPFFASGFQASSLQRQLSSPCYSLSEMDSSSTTKLRHASGFFSPGLIYDKSCSAPISVGLPSTSSSNSPPSHSRHRKRNSIVEFSSKLFHKLKDEKLLERMKSASEDRSPERRTRSMAIPSPKPDVSLAIDVDEPYTRPRFASMYICSEEPSSATDPFHPSRDSKSVFVGFTDSPSQSLSSGPASFMRSKRDSFLSFTSSITNRRDSRPSSIRASSAPVSQVSWSKDKYDLGLGLTDEVDNRSLSPPSNECFDPANTDWRQFHIQLLDYEV</sequence>
<gene>
    <name evidence="2" type="ORF">D9758_014083</name>
</gene>
<feature type="region of interest" description="Disordered" evidence="1">
    <location>
        <begin position="108"/>
        <end position="135"/>
    </location>
</feature>
<organism evidence="2 3">
    <name type="scientific">Tetrapyrgos nigripes</name>
    <dbReference type="NCBI Taxonomy" id="182062"/>
    <lineage>
        <taxon>Eukaryota</taxon>
        <taxon>Fungi</taxon>
        <taxon>Dikarya</taxon>
        <taxon>Basidiomycota</taxon>
        <taxon>Agaricomycotina</taxon>
        <taxon>Agaricomycetes</taxon>
        <taxon>Agaricomycetidae</taxon>
        <taxon>Agaricales</taxon>
        <taxon>Marasmiineae</taxon>
        <taxon>Marasmiaceae</taxon>
        <taxon>Tetrapyrgos</taxon>
    </lineage>
</organism>
<comment type="caution">
    <text evidence="2">The sequence shown here is derived from an EMBL/GenBank/DDBJ whole genome shotgun (WGS) entry which is preliminary data.</text>
</comment>
<dbReference type="AlphaFoldDB" id="A0A8H5CJ77"/>